<reference evidence="1" key="1">
    <citation type="journal article" date="2014" name="Front. Microbiol.">
        <title>High frequency of phylogenetically diverse reductive dehalogenase-homologous genes in deep subseafloor sedimentary metagenomes.</title>
        <authorList>
            <person name="Kawai M."/>
            <person name="Futagami T."/>
            <person name="Toyoda A."/>
            <person name="Takaki Y."/>
            <person name="Nishi S."/>
            <person name="Hori S."/>
            <person name="Arai W."/>
            <person name="Tsubouchi T."/>
            <person name="Morono Y."/>
            <person name="Uchiyama I."/>
            <person name="Ito T."/>
            <person name="Fujiyama A."/>
            <person name="Inagaki F."/>
            <person name="Takami H."/>
        </authorList>
    </citation>
    <scope>NUCLEOTIDE SEQUENCE</scope>
    <source>
        <strain evidence="1">Expedition CK06-06</strain>
    </source>
</reference>
<dbReference type="AlphaFoldDB" id="X1R307"/>
<sequence>YYIDPYYKSIVIHFSTSEGKCLSIINRFIICSDWNPWEMNKVKMRMINEIKNDGVVVLDDYIVEKYGKEIYWVDWHYDHSKGRSVLNRNIVINS</sequence>
<feature type="non-terminal residue" evidence="1">
    <location>
        <position position="1"/>
    </location>
</feature>
<accession>X1R307</accession>
<proteinExistence type="predicted"/>
<name>X1R307_9ZZZZ</name>
<organism evidence="1">
    <name type="scientific">marine sediment metagenome</name>
    <dbReference type="NCBI Taxonomy" id="412755"/>
    <lineage>
        <taxon>unclassified sequences</taxon>
        <taxon>metagenomes</taxon>
        <taxon>ecological metagenomes</taxon>
    </lineage>
</organism>
<evidence type="ECO:0000313" key="1">
    <source>
        <dbReference type="EMBL" id="GAI74938.1"/>
    </source>
</evidence>
<protein>
    <submittedName>
        <fullName evidence="1">Uncharacterized protein</fullName>
    </submittedName>
</protein>
<comment type="caution">
    <text evidence="1">The sequence shown here is derived from an EMBL/GenBank/DDBJ whole genome shotgun (WGS) entry which is preliminary data.</text>
</comment>
<dbReference type="EMBL" id="BARW01007687">
    <property type="protein sequence ID" value="GAI74938.1"/>
    <property type="molecule type" value="Genomic_DNA"/>
</dbReference>
<gene>
    <name evidence="1" type="ORF">S12H4_15936</name>
</gene>